<reference evidence="1 2" key="1">
    <citation type="submission" date="2019-12" db="EMBL/GenBank/DDBJ databases">
        <title>Novel species isolated from a subtropical stream in China.</title>
        <authorList>
            <person name="Lu H."/>
        </authorList>
    </citation>
    <scope>NUCLEOTIDE SEQUENCE [LARGE SCALE GENOMIC DNA]</scope>
    <source>
        <strain evidence="1 2">FT55W</strain>
    </source>
</reference>
<name>A0A7X4KDG1_9BURK</name>
<dbReference type="RefSeq" id="WP_161014967.1">
    <property type="nucleotide sequence ID" value="NZ_WWCK01000005.1"/>
</dbReference>
<dbReference type="Proteomes" id="UP000450012">
    <property type="component" value="Unassembled WGS sequence"/>
</dbReference>
<comment type="caution">
    <text evidence="1">The sequence shown here is derived from an EMBL/GenBank/DDBJ whole genome shotgun (WGS) entry which is preliminary data.</text>
</comment>
<organism evidence="1 2">
    <name type="scientific">Duganella rivi</name>
    <dbReference type="NCBI Taxonomy" id="2666083"/>
    <lineage>
        <taxon>Bacteria</taxon>
        <taxon>Pseudomonadati</taxon>
        <taxon>Pseudomonadota</taxon>
        <taxon>Betaproteobacteria</taxon>
        <taxon>Burkholderiales</taxon>
        <taxon>Oxalobacteraceae</taxon>
        <taxon>Telluria group</taxon>
        <taxon>Duganella</taxon>
    </lineage>
</organism>
<dbReference type="AlphaFoldDB" id="A0A7X4KDG1"/>
<accession>A0A7X4KDG1</accession>
<dbReference type="EMBL" id="WWCK01000005">
    <property type="protein sequence ID" value="MYM68408.1"/>
    <property type="molecule type" value="Genomic_DNA"/>
</dbReference>
<protein>
    <submittedName>
        <fullName evidence="1">Uncharacterized protein</fullName>
    </submittedName>
</protein>
<gene>
    <name evidence="1" type="ORF">GTP45_16450</name>
</gene>
<keyword evidence="2" id="KW-1185">Reference proteome</keyword>
<evidence type="ECO:0000313" key="2">
    <source>
        <dbReference type="Proteomes" id="UP000450012"/>
    </source>
</evidence>
<evidence type="ECO:0000313" key="1">
    <source>
        <dbReference type="EMBL" id="MYM68408.1"/>
    </source>
</evidence>
<proteinExistence type="predicted"/>
<sequence>MLAAILVLLGIAGLAADWLYRNFLARPKRLSKDAPVMLSGWTDGQESPVAVHLRHRSR</sequence>